<feature type="compositionally biased region" description="Basic residues" evidence="1">
    <location>
        <begin position="1"/>
        <end position="13"/>
    </location>
</feature>
<evidence type="ECO:0000256" key="1">
    <source>
        <dbReference type="SAM" id="MobiDB-lite"/>
    </source>
</evidence>
<comment type="caution">
    <text evidence="2">The sequence shown here is derived from an EMBL/GenBank/DDBJ whole genome shotgun (WGS) entry which is preliminary data.</text>
</comment>
<feature type="compositionally biased region" description="Basic residues" evidence="1">
    <location>
        <begin position="87"/>
        <end position="100"/>
    </location>
</feature>
<reference evidence="2" key="1">
    <citation type="submission" date="2023-08" db="EMBL/GenBank/DDBJ databases">
        <title>Pelteobagrus vachellii genome.</title>
        <authorList>
            <person name="Liu H."/>
        </authorList>
    </citation>
    <scope>NUCLEOTIDE SEQUENCE</scope>
    <source>
        <strain evidence="2">PRFRI_2022a</strain>
        <tissue evidence="2">Muscle</tissue>
    </source>
</reference>
<evidence type="ECO:0000313" key="2">
    <source>
        <dbReference type="EMBL" id="KAK2865648.1"/>
    </source>
</evidence>
<feature type="region of interest" description="Disordered" evidence="1">
    <location>
        <begin position="52"/>
        <end position="100"/>
    </location>
</feature>
<gene>
    <name evidence="2" type="ORF">Q7C36_001704</name>
</gene>
<feature type="region of interest" description="Disordered" evidence="1">
    <location>
        <begin position="1"/>
        <end position="30"/>
    </location>
</feature>
<evidence type="ECO:0000313" key="3">
    <source>
        <dbReference type="Proteomes" id="UP001187315"/>
    </source>
</evidence>
<keyword evidence="3" id="KW-1185">Reference proteome</keyword>
<protein>
    <submittedName>
        <fullName evidence="2">Uncharacterized protein</fullName>
    </submittedName>
</protein>
<accession>A0AA88NUS6</accession>
<organism evidence="2 3">
    <name type="scientific">Tachysurus vachellii</name>
    <name type="common">Darkbarbel catfish</name>
    <name type="synonym">Pelteobagrus vachellii</name>
    <dbReference type="NCBI Taxonomy" id="175792"/>
    <lineage>
        <taxon>Eukaryota</taxon>
        <taxon>Metazoa</taxon>
        <taxon>Chordata</taxon>
        <taxon>Craniata</taxon>
        <taxon>Vertebrata</taxon>
        <taxon>Euteleostomi</taxon>
        <taxon>Actinopterygii</taxon>
        <taxon>Neopterygii</taxon>
        <taxon>Teleostei</taxon>
        <taxon>Ostariophysi</taxon>
        <taxon>Siluriformes</taxon>
        <taxon>Bagridae</taxon>
        <taxon>Tachysurus</taxon>
    </lineage>
</organism>
<dbReference type="EMBL" id="JAVHJS010000002">
    <property type="protein sequence ID" value="KAK2865648.1"/>
    <property type="molecule type" value="Genomic_DNA"/>
</dbReference>
<proteinExistence type="predicted"/>
<name>A0AA88NUS6_TACVA</name>
<dbReference type="AlphaFoldDB" id="A0AA88NUS6"/>
<dbReference type="Proteomes" id="UP001187315">
    <property type="component" value="Unassembled WGS sequence"/>
</dbReference>
<sequence>MGAAVRRRNRQRAPPRAALREDDGEDDVGSASKITIAGYALNVGPRDASLRLRASPSGFEGHSTAGRPKPQAEVFPVSIGGESFGSRNKKKKKKKKKKPN</sequence>